<keyword evidence="4 6" id="KW-0472">Membrane</keyword>
<keyword evidence="2 6" id="KW-0812">Transmembrane</keyword>
<reference evidence="8" key="1">
    <citation type="submission" date="2021-10" db="EMBL/GenBank/DDBJ databases">
        <title>Tropical sea cucumber genome reveals ecological adaptation and Cuvierian tubules defense mechanism.</title>
        <authorList>
            <person name="Chen T."/>
        </authorList>
    </citation>
    <scope>NUCLEOTIDE SEQUENCE</scope>
    <source>
        <strain evidence="8">Nanhai2018</strain>
        <tissue evidence="8">Muscle</tissue>
    </source>
</reference>
<feature type="transmembrane region" description="Helical" evidence="6">
    <location>
        <begin position="228"/>
        <end position="252"/>
    </location>
</feature>
<dbReference type="AlphaFoldDB" id="A0A9Q1H9X5"/>
<feature type="transmembrane region" description="Helical" evidence="6">
    <location>
        <begin position="258"/>
        <end position="279"/>
    </location>
</feature>
<evidence type="ECO:0000256" key="6">
    <source>
        <dbReference type="SAM" id="Phobius"/>
    </source>
</evidence>
<dbReference type="InterPro" id="IPR036734">
    <property type="entry name" value="Neur_chan_lig-bd_sf"/>
</dbReference>
<evidence type="ECO:0000256" key="4">
    <source>
        <dbReference type="ARBA" id="ARBA00023136"/>
    </source>
</evidence>
<feature type="transmembrane region" description="Helical" evidence="6">
    <location>
        <begin position="324"/>
        <end position="343"/>
    </location>
</feature>
<evidence type="ECO:0000259" key="7">
    <source>
        <dbReference type="Pfam" id="PF02931"/>
    </source>
</evidence>
<dbReference type="InterPro" id="IPR006202">
    <property type="entry name" value="Neur_chan_lig-bd"/>
</dbReference>
<keyword evidence="8" id="KW-0675">Receptor</keyword>
<dbReference type="Gene3D" id="1.20.58.390">
    <property type="entry name" value="Neurotransmitter-gated ion-channel transmembrane domain"/>
    <property type="match status" value="1"/>
</dbReference>
<comment type="subcellular location">
    <subcellularLocation>
        <location evidence="1">Membrane</location>
        <topology evidence="1">Multi-pass membrane protein</topology>
    </subcellularLocation>
</comment>
<accession>A0A9Q1H9X5</accession>
<feature type="domain" description="Neurotransmitter-gated ion-channel ligand-binding" evidence="7">
    <location>
        <begin position="45"/>
        <end position="210"/>
    </location>
</feature>
<proteinExistence type="predicted"/>
<dbReference type="SUPFAM" id="SSF63712">
    <property type="entry name" value="Nicotinic receptor ligand binding domain-like"/>
    <property type="match status" value="1"/>
</dbReference>
<dbReference type="FunFam" id="2.70.170.10:FF:000053">
    <property type="entry name" value="Predicted protein"/>
    <property type="match status" value="1"/>
</dbReference>
<dbReference type="GO" id="GO:0016020">
    <property type="term" value="C:membrane"/>
    <property type="evidence" value="ECO:0007669"/>
    <property type="project" value="UniProtKB-SubCell"/>
</dbReference>
<dbReference type="InterPro" id="IPR006201">
    <property type="entry name" value="Neur_channel"/>
</dbReference>
<dbReference type="InterPro" id="IPR038050">
    <property type="entry name" value="Neuro_actylchol_rec"/>
</dbReference>
<dbReference type="OrthoDB" id="5975154at2759"/>
<dbReference type="GO" id="GO:0005230">
    <property type="term" value="F:extracellular ligand-gated monoatomic ion channel activity"/>
    <property type="evidence" value="ECO:0007669"/>
    <property type="project" value="InterPro"/>
</dbReference>
<feature type="transmembrane region" description="Helical" evidence="6">
    <location>
        <begin position="291"/>
        <end position="312"/>
    </location>
</feature>
<dbReference type="Proteomes" id="UP001152320">
    <property type="component" value="Chromosome 8"/>
</dbReference>
<evidence type="ECO:0000256" key="2">
    <source>
        <dbReference type="ARBA" id="ARBA00022692"/>
    </source>
</evidence>
<evidence type="ECO:0000313" key="9">
    <source>
        <dbReference type="Proteomes" id="UP001152320"/>
    </source>
</evidence>
<dbReference type="Pfam" id="PF02931">
    <property type="entry name" value="Neur_chan_LBD"/>
    <property type="match status" value="1"/>
</dbReference>
<evidence type="ECO:0000256" key="5">
    <source>
        <dbReference type="SAM" id="MobiDB-lite"/>
    </source>
</evidence>
<evidence type="ECO:0000256" key="3">
    <source>
        <dbReference type="ARBA" id="ARBA00022989"/>
    </source>
</evidence>
<sequence length="442" mass="50831">MAEDSKDRLSTDVLSLLRNLESKVTQIEANSRLLPSEVSHKVRGQGEKVFCLVKCVVRSVGEIDTVKQTFEAEVFLRFGWREEKFQGRTLQDIALDEYWDPRIYFPNAVTIDERERKHFIQYHDDSTVPYAYLSLRMKATFKSVMQLQDFPLDHQALKIKVMSNWPENMIEFKQDHREENSIFTNSFTEKHEWTLHNRLIVDPGKNEDTYGYPMHIIKIYAKRKISYYMWNVALVTLLILLSNFTSFAVTASAPEDRLSVSVTLLLTAVAFKSVVSSSLPKIPYLTLMDKYVLWSLILQCFVVLQNAIAVIFARRTEISHFFDYGSIALLVVAVLTLNVYFIGKVLTRKTSTFRDLPQPSPESDNLYWNKRSEDEDYTLNMPDSLRMPTVPGPVGPVEDFADNFPPMPTVPEEEAIDDTKEPLLNTKNELPGATEEDKVSGQ</sequence>
<name>A0A9Q1H9X5_HOLLE</name>
<dbReference type="Gene3D" id="2.70.170.10">
    <property type="entry name" value="Neurotransmitter-gated ion-channel ligand-binding domain"/>
    <property type="match status" value="1"/>
</dbReference>
<dbReference type="GO" id="GO:0004888">
    <property type="term" value="F:transmembrane signaling receptor activity"/>
    <property type="evidence" value="ECO:0007669"/>
    <property type="project" value="InterPro"/>
</dbReference>
<protein>
    <submittedName>
        <fullName evidence="8">Gamma-aminobutyric acid receptor subunit beta-2</fullName>
    </submittedName>
</protein>
<dbReference type="EMBL" id="JAIZAY010000008">
    <property type="protein sequence ID" value="KAJ8037636.1"/>
    <property type="molecule type" value="Genomic_DNA"/>
</dbReference>
<keyword evidence="9" id="KW-1185">Reference proteome</keyword>
<dbReference type="InterPro" id="IPR036719">
    <property type="entry name" value="Neuro-gated_channel_TM_sf"/>
</dbReference>
<feature type="region of interest" description="Disordered" evidence="5">
    <location>
        <begin position="396"/>
        <end position="442"/>
    </location>
</feature>
<dbReference type="PANTHER" id="PTHR18945">
    <property type="entry name" value="NEUROTRANSMITTER GATED ION CHANNEL"/>
    <property type="match status" value="1"/>
</dbReference>
<evidence type="ECO:0000313" key="8">
    <source>
        <dbReference type="EMBL" id="KAJ8037636.1"/>
    </source>
</evidence>
<organism evidence="8 9">
    <name type="scientific">Holothuria leucospilota</name>
    <name type="common">Black long sea cucumber</name>
    <name type="synonym">Mertensiothuria leucospilota</name>
    <dbReference type="NCBI Taxonomy" id="206669"/>
    <lineage>
        <taxon>Eukaryota</taxon>
        <taxon>Metazoa</taxon>
        <taxon>Echinodermata</taxon>
        <taxon>Eleutherozoa</taxon>
        <taxon>Echinozoa</taxon>
        <taxon>Holothuroidea</taxon>
        <taxon>Aspidochirotacea</taxon>
        <taxon>Aspidochirotida</taxon>
        <taxon>Holothuriidae</taxon>
        <taxon>Holothuria</taxon>
    </lineage>
</organism>
<comment type="caution">
    <text evidence="8">The sequence shown here is derived from an EMBL/GenBank/DDBJ whole genome shotgun (WGS) entry which is preliminary data.</text>
</comment>
<evidence type="ECO:0000256" key="1">
    <source>
        <dbReference type="ARBA" id="ARBA00004141"/>
    </source>
</evidence>
<gene>
    <name evidence="8" type="ORF">HOLleu_18509</name>
</gene>
<dbReference type="SUPFAM" id="SSF90112">
    <property type="entry name" value="Neurotransmitter-gated ion-channel transmembrane pore"/>
    <property type="match status" value="1"/>
</dbReference>
<keyword evidence="3 6" id="KW-1133">Transmembrane helix</keyword>